<reference evidence="2" key="1">
    <citation type="submission" date="2016-05" db="EMBL/GenBank/DDBJ databases">
        <authorList>
            <person name="Liu B."/>
            <person name="Wang J."/>
            <person name="Zhu Y."/>
            <person name="Liu G."/>
            <person name="Chen Q."/>
            <person name="Chen Z."/>
            <person name="Lan J."/>
            <person name="Che J."/>
            <person name="Ge C."/>
            <person name="Shi H."/>
            <person name="Pan Z."/>
            <person name="Liu X."/>
        </authorList>
    </citation>
    <scope>NUCLEOTIDE SEQUENCE [LARGE SCALE GENOMIC DNA]</scope>
    <source>
        <strain evidence="2">FJAT-27215</strain>
    </source>
</reference>
<dbReference type="Gene3D" id="4.10.280.10">
    <property type="entry name" value="Helix-loop-helix DNA-binding domain"/>
    <property type="match status" value="1"/>
</dbReference>
<comment type="caution">
    <text evidence="1">The sequence shown here is derived from an EMBL/GenBank/DDBJ whole genome shotgun (WGS) entry which is preliminary data.</text>
</comment>
<dbReference type="GO" id="GO:0043937">
    <property type="term" value="P:regulation of sporulation"/>
    <property type="evidence" value="ECO:0007669"/>
    <property type="project" value="InterPro"/>
</dbReference>
<dbReference type="GO" id="GO:0046983">
    <property type="term" value="F:protein dimerization activity"/>
    <property type="evidence" value="ECO:0007669"/>
    <property type="project" value="InterPro"/>
</dbReference>
<dbReference type="Pfam" id="PF09388">
    <property type="entry name" value="SpoOE-like"/>
    <property type="match status" value="1"/>
</dbReference>
<protein>
    <recommendedName>
        <fullName evidence="3">Aspartyl-phosphate phosphatase Spo0E family protein</fullName>
    </recommendedName>
</protein>
<dbReference type="Proteomes" id="UP000092578">
    <property type="component" value="Unassembled WGS sequence"/>
</dbReference>
<proteinExistence type="predicted"/>
<name>A0A1B9AIS1_9BACI</name>
<gene>
    <name evidence="1" type="ORF">A8F95_12080</name>
</gene>
<accession>A0A1B9AIS1</accession>
<dbReference type="InterPro" id="IPR037208">
    <property type="entry name" value="Spo0E-like_sf"/>
</dbReference>
<dbReference type="InterPro" id="IPR036638">
    <property type="entry name" value="HLH_DNA-bd_sf"/>
</dbReference>
<evidence type="ECO:0008006" key="3">
    <source>
        <dbReference type="Google" id="ProtNLM"/>
    </source>
</evidence>
<dbReference type="AlphaFoldDB" id="A0A1B9AIS1"/>
<evidence type="ECO:0000313" key="1">
    <source>
        <dbReference type="EMBL" id="OCA83738.1"/>
    </source>
</evidence>
<keyword evidence="2" id="KW-1185">Reference proteome</keyword>
<organism evidence="1 2">
    <name type="scientific">Pseudobacillus wudalianchiensis</name>
    <dbReference type="NCBI Taxonomy" id="1743143"/>
    <lineage>
        <taxon>Bacteria</taxon>
        <taxon>Bacillati</taxon>
        <taxon>Bacillota</taxon>
        <taxon>Bacilli</taxon>
        <taxon>Bacillales</taxon>
        <taxon>Bacillaceae</taxon>
        <taxon>Pseudobacillus</taxon>
    </lineage>
</organism>
<evidence type="ECO:0000313" key="2">
    <source>
        <dbReference type="Proteomes" id="UP000092578"/>
    </source>
</evidence>
<dbReference type="InterPro" id="IPR018540">
    <property type="entry name" value="Spo0E-like"/>
</dbReference>
<dbReference type="SUPFAM" id="SSF140500">
    <property type="entry name" value="BAS1536-like"/>
    <property type="match status" value="1"/>
</dbReference>
<sequence>MFLKKSKRLGILEKPINTSQLLLQKGPSAVHKDDLLDAIEKKRLELFQIVTIKGLNSPLAVKCSQELDLLLNDYDRKYVHSSPSLYQKQMPN</sequence>
<dbReference type="EMBL" id="MAYT01000028">
    <property type="protein sequence ID" value="OCA83738.1"/>
    <property type="molecule type" value="Genomic_DNA"/>
</dbReference>